<accession>A0A4U5P0A8</accession>
<protein>
    <submittedName>
        <fullName evidence="1">Uncharacterized protein</fullName>
    </submittedName>
</protein>
<proteinExistence type="predicted"/>
<organism evidence="1 2">
    <name type="scientific">Steinernema carpocapsae</name>
    <name type="common">Entomopathogenic nematode</name>
    <dbReference type="NCBI Taxonomy" id="34508"/>
    <lineage>
        <taxon>Eukaryota</taxon>
        <taxon>Metazoa</taxon>
        <taxon>Ecdysozoa</taxon>
        <taxon>Nematoda</taxon>
        <taxon>Chromadorea</taxon>
        <taxon>Rhabditida</taxon>
        <taxon>Tylenchina</taxon>
        <taxon>Panagrolaimomorpha</taxon>
        <taxon>Strongyloidoidea</taxon>
        <taxon>Steinernematidae</taxon>
        <taxon>Steinernema</taxon>
    </lineage>
</organism>
<gene>
    <name evidence="1" type="ORF">L596_013267</name>
</gene>
<reference evidence="1 2" key="1">
    <citation type="journal article" date="2015" name="Genome Biol.">
        <title>Comparative genomics of Steinernema reveals deeply conserved gene regulatory networks.</title>
        <authorList>
            <person name="Dillman A.R."/>
            <person name="Macchietto M."/>
            <person name="Porter C.F."/>
            <person name="Rogers A."/>
            <person name="Williams B."/>
            <person name="Antoshechkin I."/>
            <person name="Lee M.M."/>
            <person name="Goodwin Z."/>
            <person name="Lu X."/>
            <person name="Lewis E.E."/>
            <person name="Goodrich-Blair H."/>
            <person name="Stock S.P."/>
            <person name="Adams B.J."/>
            <person name="Sternberg P.W."/>
            <person name="Mortazavi A."/>
        </authorList>
    </citation>
    <scope>NUCLEOTIDE SEQUENCE [LARGE SCALE GENOMIC DNA]</scope>
    <source>
        <strain evidence="1 2">ALL</strain>
    </source>
</reference>
<evidence type="ECO:0000313" key="2">
    <source>
        <dbReference type="Proteomes" id="UP000298663"/>
    </source>
</evidence>
<comment type="caution">
    <text evidence="1">The sequence shown here is derived from an EMBL/GenBank/DDBJ whole genome shotgun (WGS) entry which is preliminary data.</text>
</comment>
<dbReference type="Proteomes" id="UP000298663">
    <property type="component" value="Unassembled WGS sequence"/>
</dbReference>
<dbReference type="EMBL" id="AZBU02000003">
    <property type="protein sequence ID" value="TKR89121.1"/>
    <property type="molecule type" value="Genomic_DNA"/>
</dbReference>
<dbReference type="OrthoDB" id="10559432at2759"/>
<reference evidence="1 2" key="2">
    <citation type="journal article" date="2019" name="G3 (Bethesda)">
        <title>Hybrid Assembly of the Genome of the Entomopathogenic Nematode Steinernema carpocapsae Identifies the X-Chromosome.</title>
        <authorList>
            <person name="Serra L."/>
            <person name="Macchietto M."/>
            <person name="Macias-Munoz A."/>
            <person name="McGill C.J."/>
            <person name="Rodriguez I.M."/>
            <person name="Rodriguez B."/>
            <person name="Murad R."/>
            <person name="Mortazavi A."/>
        </authorList>
    </citation>
    <scope>NUCLEOTIDE SEQUENCE [LARGE SCALE GENOMIC DNA]</scope>
    <source>
        <strain evidence="1 2">ALL</strain>
    </source>
</reference>
<sequence length="573" mass="64854">MTAAAEDLARETIGKLLREFDSIPPQLGKSYIDRMVEDVVELKNNELLLAFQNEVSTFVHEATERRNLLTSFAIEICAQFYSVSWTACVEEWKAFLRATFFVFEAEQHVHLLSVAFLNTWKTAVEKGIVKQLMLEDRLFTCAAEVYTSRITHKWKYKRSAILDLIRLLIQKLKETTSSETISAFVDFVGCEYAAEELREGDFAGVTQLLVENEALLSKSVCKRIGKYLKGLERISENGVKLLCALVLSKKVKPVFYESKDSTARVQDSIYVERVKKGNEVALKLIIGRCNSMDKFAEALDAKEQFLERSPELSKEIHGACVRRLSTYTNMKPKEKEALFLACRKHCEGSEVARGILREHAHFFMEHSDTLKKFLKANQDRQPLNRKGDFAPLLKISEAALEDSDVGNAIQTLQAIAEADPNVDLIEDSIKERVIQIALSSAFDTLTRVTAVLMLAVCGMQKLVDHLPELMETFDLRPILLKALADHLPDHFDEALKHYVDFHDAGDEGMAEPLNVLFKRLKQCEGREVPEGMEPPTLTFVKLTKNGVFADLQYVRKQLALDPSEIKPTDCHGD</sequence>
<keyword evidence="2" id="KW-1185">Reference proteome</keyword>
<evidence type="ECO:0000313" key="1">
    <source>
        <dbReference type="EMBL" id="TKR89121.1"/>
    </source>
</evidence>
<dbReference type="AlphaFoldDB" id="A0A4U5P0A8"/>
<name>A0A4U5P0A8_STECR</name>